<accession>A0ACC2QZ76</accession>
<organism evidence="1 2">
    <name type="scientific">Mythimna loreyi</name>
    <dbReference type="NCBI Taxonomy" id="667449"/>
    <lineage>
        <taxon>Eukaryota</taxon>
        <taxon>Metazoa</taxon>
        <taxon>Ecdysozoa</taxon>
        <taxon>Arthropoda</taxon>
        <taxon>Hexapoda</taxon>
        <taxon>Insecta</taxon>
        <taxon>Pterygota</taxon>
        <taxon>Neoptera</taxon>
        <taxon>Endopterygota</taxon>
        <taxon>Lepidoptera</taxon>
        <taxon>Glossata</taxon>
        <taxon>Ditrysia</taxon>
        <taxon>Noctuoidea</taxon>
        <taxon>Noctuidae</taxon>
        <taxon>Noctuinae</taxon>
        <taxon>Hadenini</taxon>
        <taxon>Mythimna</taxon>
    </lineage>
</organism>
<name>A0ACC2QZ76_9NEOP</name>
<keyword evidence="2" id="KW-1185">Reference proteome</keyword>
<reference evidence="1" key="1">
    <citation type="submission" date="2023-03" db="EMBL/GenBank/DDBJ databases">
        <title>Chromosome-level genomes of two armyworms, Mythimna separata and Mythimna loreyi, provide insights into the biosynthesis and reception of sex pheromones.</title>
        <authorList>
            <person name="Zhao H."/>
        </authorList>
    </citation>
    <scope>NUCLEOTIDE SEQUENCE</scope>
    <source>
        <strain evidence="1">BeijingLab</strain>
    </source>
</reference>
<dbReference type="EMBL" id="CM056785">
    <property type="protein sequence ID" value="KAJ8728463.1"/>
    <property type="molecule type" value="Genomic_DNA"/>
</dbReference>
<evidence type="ECO:0000313" key="2">
    <source>
        <dbReference type="Proteomes" id="UP001231649"/>
    </source>
</evidence>
<comment type="caution">
    <text evidence="1">The sequence shown here is derived from an EMBL/GenBank/DDBJ whole genome shotgun (WGS) entry which is preliminary data.</text>
</comment>
<sequence length="1112" mass="120719">MTKYKLNNTVRSASEVTLTSYMTGSTDSTNKKDDRYQMPDLDSNQNDNVHSESNRNLDAKRCHVCPHSCDFLKESDKLAASLVKQECDKFGLNELRVDGLDKNVCLCEKYNGGCKLCPRPSLAPTLTLSLDGKESCLACHRSTCATIYSNANGTYNGELPHKEGGSGADGARGWRRDAARRARACCSTKTLLRRLPILTWLPKYTARNGLADIIAGITVGLTVIPQAIAYAGVAGLPPQYGLYSSFMACFVYTVFGSVKDSAIGPTAIAAILTRENLHGLGPEFAVLLAFLSGCVELLMGILQLGFLIDFISGPVSVGFTSAAAIIIATTQVKDILGLSFPGGKFLQVWTGLYEHIGETRLWDSVLGISCIIVLLLLRKVKDIKVNPAPESGSPGAAGGGSLARRGAAHALWFLSTTRNILVVLVCAALAYYFDTQRKAPFVLTGEVKPGLPELSAPPFSATVGNHTYTFSEMASTLGSAIFVVPLLSILENIALAKVFSEGKYVDATQEMVALGVCNMASALVHSMPVSGALSRGAVNHASGVATTAGGLYTGALVLLSLQYFTPYFYYIPKASLAAVIIAAVVFMMELHVFKPIWRTKKLDLIPAVVTFVTCLMLRLELGIVIGIAVNLVFLLYASARPSVKVTTAVSSDGISHLVAVVDRSLSFPSAEFVRRALRKAAERAHTDTPLVLDATHVQAADFTAAKGIKALIDDFHQRGQTIIFYNVKPSIAEVFRGVRPREFLHCSPRHLRPRTARASLSWTACCWQPRGTTRSDPAHVSIRTHYAHSPRHLRPRTARASLSWTACCWQPRGTTRSDPAHVSIRTHYAHSPRHLRPRTARASLSWTACCWQPRGTTRSDPAHVSIRTHYAHSPRHLRPRTARASLSWTACCWQPRGTTRSDPAHVSIRTQSAQLRTAVHRTHDGDSVARTLLITLDTRSVELCSRLLRHSAGGQQAAAALRGRSAGCCGTPREVDAQRWPSPLRFRSVTASRAPSPVALSVHTVQRARPHTHTCTLHTHACTPHTHTCTLHTHAHAAHAHVLAAHARARCARVRQARVRAAARAPTHHNNTHLRAVARASAPLSIAVARASAPLSTAVRPQRRPPHSRLYN</sequence>
<proteinExistence type="predicted"/>
<dbReference type="Proteomes" id="UP001231649">
    <property type="component" value="Chromosome 9"/>
</dbReference>
<gene>
    <name evidence="1" type="ORF">PYW08_016848</name>
</gene>
<protein>
    <submittedName>
        <fullName evidence="1">Uncharacterized protein</fullName>
    </submittedName>
</protein>
<evidence type="ECO:0000313" key="1">
    <source>
        <dbReference type="EMBL" id="KAJ8728463.1"/>
    </source>
</evidence>